<comment type="caution">
    <text evidence="1">The sequence shown here is derived from an EMBL/GenBank/DDBJ whole genome shotgun (WGS) entry which is preliminary data.</text>
</comment>
<evidence type="ECO:0000313" key="2">
    <source>
        <dbReference type="Proteomes" id="UP001162992"/>
    </source>
</evidence>
<proteinExistence type="predicted"/>
<evidence type="ECO:0000313" key="1">
    <source>
        <dbReference type="EMBL" id="KAJ7553519.1"/>
    </source>
</evidence>
<gene>
    <name evidence="1" type="ORF">O6H91_06G101600</name>
</gene>
<dbReference type="Proteomes" id="UP001162992">
    <property type="component" value="Chromosome 6"/>
</dbReference>
<dbReference type="EMBL" id="CM055097">
    <property type="protein sequence ID" value="KAJ7553519.1"/>
    <property type="molecule type" value="Genomic_DNA"/>
</dbReference>
<protein>
    <submittedName>
        <fullName evidence="1">Uncharacterized protein</fullName>
    </submittedName>
</protein>
<accession>A0ACC2DGX3</accession>
<keyword evidence="2" id="KW-1185">Reference proteome</keyword>
<name>A0ACC2DGX3_DIPCM</name>
<sequence>METLVLPPQDQLAQRHYWHNTVVKMGGFLPPMLTPPRSRRRSTARASLHPNDTQLNSNQVYSHRTTLDRDALPSSDGSHGLLPLPLCNSPLESFTNTPDSFYNHPFSPVASSVPRSAGYLSSSMQPRQSPLHFRDPAVNTRSLPRSENEPVYRPASSSGRYCNQSKQGRNERFEDANLENAHAGKGLIERASSFSKPRSSLRTAKSLPEQAVMKLARGKGLLNDSILKSKKSSNVPGVEAPEKKGFKDKKTIKKNGADKAFLETNALQRKALENSPVQVTILQRPETKEAALYNLARFNGVPLTELCAKNGLLLPVKSENSSRKACRELDLDAVKDNETLGISNLKGGYNSVVAPKFPNRLSRRHSSFEKVSEGLEAMTDLEPSCFHKVQKSSLTSDVTPVKAPNESVLLSSEETLPVDVPEFSSDDLSKSLWAAESLAEKWAGPCYTASPPPSSLPIPKFRLQRQSSSALEVGSSDQCEGLSLKYASASFLKERVPIVSGHSSEEVKHVEMDTAMATKDLRRILHLDFS</sequence>
<reference evidence="2" key="1">
    <citation type="journal article" date="2024" name="Proc. Natl. Acad. Sci. U.S.A.">
        <title>Extraordinary preservation of gene collinearity over three hundred million years revealed in homosporous lycophytes.</title>
        <authorList>
            <person name="Li C."/>
            <person name="Wickell D."/>
            <person name="Kuo L.Y."/>
            <person name="Chen X."/>
            <person name="Nie B."/>
            <person name="Liao X."/>
            <person name="Peng D."/>
            <person name="Ji J."/>
            <person name="Jenkins J."/>
            <person name="Williams M."/>
            <person name="Shu S."/>
            <person name="Plott C."/>
            <person name="Barry K."/>
            <person name="Rajasekar S."/>
            <person name="Grimwood J."/>
            <person name="Han X."/>
            <person name="Sun S."/>
            <person name="Hou Z."/>
            <person name="He W."/>
            <person name="Dai G."/>
            <person name="Sun C."/>
            <person name="Schmutz J."/>
            <person name="Leebens-Mack J.H."/>
            <person name="Li F.W."/>
            <person name="Wang L."/>
        </authorList>
    </citation>
    <scope>NUCLEOTIDE SEQUENCE [LARGE SCALE GENOMIC DNA]</scope>
    <source>
        <strain evidence="2">cv. PW_Plant_1</strain>
    </source>
</reference>
<organism evidence="1 2">
    <name type="scientific">Diphasiastrum complanatum</name>
    <name type="common">Issler's clubmoss</name>
    <name type="synonym">Lycopodium complanatum</name>
    <dbReference type="NCBI Taxonomy" id="34168"/>
    <lineage>
        <taxon>Eukaryota</taxon>
        <taxon>Viridiplantae</taxon>
        <taxon>Streptophyta</taxon>
        <taxon>Embryophyta</taxon>
        <taxon>Tracheophyta</taxon>
        <taxon>Lycopodiopsida</taxon>
        <taxon>Lycopodiales</taxon>
        <taxon>Lycopodiaceae</taxon>
        <taxon>Lycopodioideae</taxon>
        <taxon>Diphasiastrum</taxon>
    </lineage>
</organism>